<dbReference type="InterPro" id="IPR050356">
    <property type="entry name" value="SulA_CellDiv_inhibitor"/>
</dbReference>
<dbReference type="PIRSF" id="PIRSF037290">
    <property type="entry name" value="UCP037290"/>
    <property type="match status" value="1"/>
</dbReference>
<keyword evidence="1" id="KW-0227">DNA damage</keyword>
<gene>
    <name evidence="2" type="primary">imuA</name>
    <name evidence="2" type="ORF">L1F06_013315</name>
</gene>
<dbReference type="Gene3D" id="3.40.50.300">
    <property type="entry name" value="P-loop containing nucleotide triphosphate hydrolases"/>
    <property type="match status" value="1"/>
</dbReference>
<organism evidence="2 3">
    <name type="scientific">Ectopseudomonas hydrolytica</name>
    <dbReference type="NCBI Taxonomy" id="2493633"/>
    <lineage>
        <taxon>Bacteria</taxon>
        <taxon>Pseudomonadati</taxon>
        <taxon>Pseudomonadota</taxon>
        <taxon>Gammaproteobacteria</taxon>
        <taxon>Pseudomonadales</taxon>
        <taxon>Pseudomonadaceae</taxon>
        <taxon>Ectopseudomonas</taxon>
    </lineage>
</organism>
<reference evidence="2" key="1">
    <citation type="submission" date="2022-06" db="EMBL/GenBank/DDBJ databases">
        <title>Complete genome of Pseudomonas hydrolytica DSWY01T.</title>
        <authorList>
            <person name="Jung J."/>
            <person name="Jeon C.O."/>
        </authorList>
    </citation>
    <scope>NUCLEOTIDE SEQUENCE</scope>
    <source>
        <strain evidence="2">DSWY01</strain>
    </source>
</reference>
<evidence type="ECO:0000256" key="1">
    <source>
        <dbReference type="ARBA" id="ARBA00022763"/>
    </source>
</evidence>
<dbReference type="EMBL" id="CP099397">
    <property type="protein sequence ID" value="USR37674.1"/>
    <property type="molecule type" value="Genomic_DNA"/>
</dbReference>
<dbReference type="InterPro" id="IPR027417">
    <property type="entry name" value="P-loop_NTPase"/>
</dbReference>
<dbReference type="SUPFAM" id="SSF52540">
    <property type="entry name" value="P-loop containing nucleoside triphosphate hydrolases"/>
    <property type="match status" value="1"/>
</dbReference>
<dbReference type="Proteomes" id="UP001054897">
    <property type="component" value="Chromosome"/>
</dbReference>
<dbReference type="GeneID" id="300081968"/>
<accession>A0ABY5A194</accession>
<evidence type="ECO:0000313" key="2">
    <source>
        <dbReference type="EMBL" id="USR37674.1"/>
    </source>
</evidence>
<dbReference type="RefSeq" id="WP_065985161.1">
    <property type="nucleotide sequence ID" value="NZ_CP099397.1"/>
</dbReference>
<evidence type="ECO:0000313" key="3">
    <source>
        <dbReference type="Proteomes" id="UP001054897"/>
    </source>
</evidence>
<dbReference type="PANTHER" id="PTHR35369">
    <property type="entry name" value="BLR3025 PROTEIN-RELATED"/>
    <property type="match status" value="1"/>
</dbReference>
<keyword evidence="3" id="KW-1185">Reference proteome</keyword>
<dbReference type="PANTHER" id="PTHR35369:SF3">
    <property type="entry name" value="TRANSLESION DNA SYNTHESIS-ASSOCIATED PROTEIN IMUA"/>
    <property type="match status" value="1"/>
</dbReference>
<protein>
    <submittedName>
        <fullName evidence="2">Translesion DNA synthesis-associated protein ImuA</fullName>
    </submittedName>
</protein>
<proteinExistence type="predicted"/>
<sequence>MTSVVALDRLLEARHVWRGQAVISPSATQPTGHTELDAALPCGGWPDSALSELLVAATGIGELRLLWPTLARLTTAGERVVLVAPPHLPYPQAWLAAGVDLRHLVIVQTAGRDALWATEQCLRSGSCGAVLCWLKQADDRALRRLQVAAESGQTLGFAYRPLREAVNPSPAALRLAIDGQPAQLRVLKCRGGLAPAHPITAGAWQ</sequence>
<dbReference type="NCBIfam" id="NF033429">
    <property type="entry name" value="ImuA_translesion"/>
    <property type="match status" value="1"/>
</dbReference>
<name>A0ABY5A194_9GAMM</name>
<dbReference type="InterPro" id="IPR017166">
    <property type="entry name" value="UCP037290"/>
</dbReference>
<dbReference type="InterPro" id="IPR047610">
    <property type="entry name" value="ImuA_translesion"/>
</dbReference>